<keyword evidence="1 3" id="KW-0732">Signal</keyword>
<accession>A0A9W9Y8E8</accession>
<dbReference type="EMBL" id="MU827814">
    <property type="protein sequence ID" value="KAJ7323447.1"/>
    <property type="molecule type" value="Genomic_DNA"/>
</dbReference>
<reference evidence="5" key="1">
    <citation type="submission" date="2023-01" db="EMBL/GenBank/DDBJ databases">
        <title>Genome assembly of the deep-sea coral Lophelia pertusa.</title>
        <authorList>
            <person name="Herrera S."/>
            <person name="Cordes E."/>
        </authorList>
    </citation>
    <scope>NUCLEOTIDE SEQUENCE</scope>
    <source>
        <strain evidence="5">USNM1676648</strain>
        <tissue evidence="5">Polyp</tissue>
    </source>
</reference>
<proteinExistence type="predicted"/>
<dbReference type="AlphaFoldDB" id="A0A9W9Y8E8"/>
<evidence type="ECO:0000256" key="1">
    <source>
        <dbReference type="ARBA" id="ARBA00022729"/>
    </source>
</evidence>
<dbReference type="PANTHER" id="PTHR36191">
    <property type="entry name" value="ENDO/EXONUCLEASE/PHOSPHATASE DOMAIN-CONTAINING PROTEIN-RELATED"/>
    <property type="match status" value="1"/>
</dbReference>
<protein>
    <recommendedName>
        <fullName evidence="4">UMOD/GP2/OIT3-like D8C domain-containing protein</fullName>
    </recommendedName>
</protein>
<evidence type="ECO:0000256" key="3">
    <source>
        <dbReference type="SAM" id="SignalP"/>
    </source>
</evidence>
<evidence type="ECO:0000313" key="6">
    <source>
        <dbReference type="Proteomes" id="UP001163046"/>
    </source>
</evidence>
<evidence type="ECO:0000259" key="4">
    <source>
        <dbReference type="Pfam" id="PF23283"/>
    </source>
</evidence>
<dbReference type="OrthoDB" id="5979752at2759"/>
<comment type="caution">
    <text evidence="5">The sequence shown here is derived from an EMBL/GenBank/DDBJ whole genome shotgun (WGS) entry which is preliminary data.</text>
</comment>
<dbReference type="PANTHER" id="PTHR36191:SF4">
    <property type="entry name" value="VWFD DOMAIN-CONTAINING PROTEIN"/>
    <property type="match status" value="1"/>
</dbReference>
<sequence length="459" mass="52148">MVFLLFVAMSLQDTVAKPYVPIGCFKDTMKEPRPLPKLIENFRGGRLDWHNINKTIDACAQKAKEMGYLCFGLQFYGECWSGPQACLTYDRDGPSNESCIHGVGKENECTDYRILNSADRSMTHHTSGQPKCDHWSHGFASNRWYRFTDKAGEAMADECVQSMRCQTFMSGWMSGTHPEVVDGIVPRDVCFNWQNKSECCYRKTPIRVRNCGKFYVYKLPGNTGCYTRYCGNDVVPVGCYNDILSDRALPDLLDSYRGAINWNDLENSVIKPCAVKAKENNRRFFAIQFYGECWSGPGSQNTYAKYGPSSRCTTTAPFVGMQRANFVYMLTEESECNNYKILDAADRSQFHVTNTAKPIRCDHKRLDENSWYRVVGAAGNAMADQCVQTWRCQTLGTGWFNGTYPKVSDGIQRGNVCFSWNRKCCYKESIVRIRNCSSFFVYKLNNDIGCVNAYCGNGQ</sequence>
<dbReference type="Proteomes" id="UP001163046">
    <property type="component" value="Unassembled WGS sequence"/>
</dbReference>
<feature type="domain" description="UMOD/GP2/OIT3-like D8C" evidence="4">
    <location>
        <begin position="153"/>
        <end position="230"/>
    </location>
</feature>
<evidence type="ECO:0000256" key="2">
    <source>
        <dbReference type="ARBA" id="ARBA00023157"/>
    </source>
</evidence>
<dbReference type="InterPro" id="IPR057774">
    <property type="entry name" value="D8C_UMOD/GP2/OIT3-like"/>
</dbReference>
<feature type="signal peptide" evidence="3">
    <location>
        <begin position="1"/>
        <end position="16"/>
    </location>
</feature>
<organism evidence="5 6">
    <name type="scientific">Desmophyllum pertusum</name>
    <dbReference type="NCBI Taxonomy" id="174260"/>
    <lineage>
        <taxon>Eukaryota</taxon>
        <taxon>Metazoa</taxon>
        <taxon>Cnidaria</taxon>
        <taxon>Anthozoa</taxon>
        <taxon>Hexacorallia</taxon>
        <taxon>Scleractinia</taxon>
        <taxon>Caryophylliina</taxon>
        <taxon>Caryophylliidae</taxon>
        <taxon>Desmophyllum</taxon>
    </lineage>
</organism>
<evidence type="ECO:0000313" key="5">
    <source>
        <dbReference type="EMBL" id="KAJ7323447.1"/>
    </source>
</evidence>
<dbReference type="Pfam" id="PF23283">
    <property type="entry name" value="D8C_UMOD"/>
    <property type="match status" value="2"/>
</dbReference>
<keyword evidence="2" id="KW-1015">Disulfide bond</keyword>
<keyword evidence="6" id="KW-1185">Reference proteome</keyword>
<feature type="domain" description="UMOD/GP2/OIT3-like D8C" evidence="4">
    <location>
        <begin position="380"/>
        <end position="455"/>
    </location>
</feature>
<gene>
    <name evidence="5" type="ORF">OS493_031647</name>
</gene>
<feature type="chain" id="PRO_5040739334" description="UMOD/GP2/OIT3-like D8C domain-containing protein" evidence="3">
    <location>
        <begin position="17"/>
        <end position="459"/>
    </location>
</feature>
<name>A0A9W9Y8E8_9CNID</name>